<keyword evidence="3" id="KW-1185">Reference proteome</keyword>
<reference evidence="3" key="1">
    <citation type="submission" date="2016-10" db="EMBL/GenBank/DDBJ databases">
        <authorList>
            <person name="Varghese N."/>
            <person name="Submissions S."/>
        </authorList>
    </citation>
    <scope>NUCLEOTIDE SEQUENCE [LARGE SCALE GENOMIC DNA]</scope>
    <source>
        <strain evidence="3">CGMCC 1.8981</strain>
    </source>
</reference>
<dbReference type="Pfam" id="PF23958">
    <property type="entry name" value="DUF7287"/>
    <property type="match status" value="1"/>
</dbReference>
<dbReference type="InterPro" id="IPR056613">
    <property type="entry name" value="DUF7287"/>
</dbReference>
<protein>
    <submittedName>
        <fullName evidence="2">Uncharacterized protein</fullName>
    </submittedName>
</protein>
<feature type="transmembrane region" description="Helical" evidence="1">
    <location>
        <begin position="35"/>
        <end position="57"/>
    </location>
</feature>
<dbReference type="Proteomes" id="UP000199112">
    <property type="component" value="Unassembled WGS sequence"/>
</dbReference>
<evidence type="ECO:0000256" key="1">
    <source>
        <dbReference type="SAM" id="Phobius"/>
    </source>
</evidence>
<keyword evidence="1" id="KW-0812">Transmembrane</keyword>
<gene>
    <name evidence="2" type="ORF">SAMN04487967_0720</name>
</gene>
<dbReference type="OrthoDB" id="125215at2157"/>
<dbReference type="RefSeq" id="WP_090505219.1">
    <property type="nucleotide sequence ID" value="NZ_FNWL01000001.1"/>
</dbReference>
<keyword evidence="1" id="KW-1133">Transmembrane helix</keyword>
<evidence type="ECO:0000313" key="3">
    <source>
        <dbReference type="Proteomes" id="UP000199112"/>
    </source>
</evidence>
<keyword evidence="1" id="KW-0472">Membrane</keyword>
<accession>A0A1H6FR72</accession>
<dbReference type="EMBL" id="FNWL01000001">
    <property type="protein sequence ID" value="SEH12245.1"/>
    <property type="molecule type" value="Genomic_DNA"/>
</dbReference>
<organism evidence="2 3">
    <name type="scientific">Natronorubrum sediminis</name>
    <dbReference type="NCBI Taxonomy" id="640943"/>
    <lineage>
        <taxon>Archaea</taxon>
        <taxon>Methanobacteriati</taxon>
        <taxon>Methanobacteriota</taxon>
        <taxon>Stenosarchaea group</taxon>
        <taxon>Halobacteria</taxon>
        <taxon>Halobacteriales</taxon>
        <taxon>Natrialbaceae</taxon>
        <taxon>Natronorubrum</taxon>
    </lineage>
</organism>
<proteinExistence type="predicted"/>
<evidence type="ECO:0000313" key="2">
    <source>
        <dbReference type="EMBL" id="SEH12245.1"/>
    </source>
</evidence>
<name>A0A1H6FR72_9EURY</name>
<dbReference type="AlphaFoldDB" id="A0A1H6FR72"/>
<sequence length="177" mass="19636">MGRDRTGTERNCSRTRRQRTVSISLQNRGQTTQDFAIGIGVFILAIAFVFSFLPTILTPFDSSASGGQTAQADRIADHIVNDSGDGNELEWVELADKYDDKNQSEFADEFGLRESDGIVYDRVNVTIEDLEGEYTSDLTVGDDYDDESAASSSRIVSVDDSENDPECDTCRLVVRVW</sequence>